<sequence length="339" mass="38761">MQKKTILLTGAGGSVGKEALQLLVNKHNLYNIRIFDLDTPKNRKYFETFSDKIEIFYGDITRKEDTVAPVTGVDVIIHLASVIPPLANEKTHLVDSVNVGGTRHLVENTEKYAPDAFMLFASSIATYGDRLQDPYIRVTDPLVPSEGDYYAQGKIIMEKIVRESRLQWSIFRLGAIMGPKNHKISGIMFLMSLDQLMEIATPRDTARAFINGIDHLQSLNQKIFNLGGGADCVTTYCEFLGKNFEIYGLGKLNFPERAFATKNFHCGVYVDGDELEKIVRFRKDTLEDYYQMVREATPMLQRWATRLFAPIIKKYLLSKSEPYKAWKQNDTEKIKRYFQ</sequence>
<evidence type="ECO:0000313" key="4">
    <source>
        <dbReference type="EMBL" id="CEN38149.1"/>
    </source>
</evidence>
<dbReference type="Pfam" id="PF01073">
    <property type="entry name" value="3Beta_HSD"/>
    <property type="match status" value="1"/>
</dbReference>
<dbReference type="InterPro" id="IPR002225">
    <property type="entry name" value="3Beta_OHSteriod_DH/Estase"/>
</dbReference>
<accession>A0A0B7HHL3</accession>
<dbReference type="RefSeq" id="WP_042000859.1">
    <property type="nucleotide sequence ID" value="NZ_CP022382.1"/>
</dbReference>
<gene>
    <name evidence="4" type="ORF">CCAN12_720066</name>
</gene>
<name>A0A0B7HHL3_9FLAO</name>
<evidence type="ECO:0000256" key="1">
    <source>
        <dbReference type="ARBA" id="ARBA00007637"/>
    </source>
</evidence>
<dbReference type="GO" id="GO:0006694">
    <property type="term" value="P:steroid biosynthetic process"/>
    <property type="evidence" value="ECO:0007669"/>
    <property type="project" value="InterPro"/>
</dbReference>
<dbReference type="EC" id="5.1.3.2" evidence="4"/>
<dbReference type="InterPro" id="IPR036291">
    <property type="entry name" value="NAD(P)-bd_dom_sf"/>
</dbReference>
<dbReference type="Proteomes" id="UP000044026">
    <property type="component" value="Unassembled WGS sequence"/>
</dbReference>
<evidence type="ECO:0000256" key="2">
    <source>
        <dbReference type="ARBA" id="ARBA00023002"/>
    </source>
</evidence>
<evidence type="ECO:0000256" key="3">
    <source>
        <dbReference type="ARBA" id="ARBA00023027"/>
    </source>
</evidence>
<organism evidence="4 5">
    <name type="scientific">Capnocytophaga canimorsus</name>
    <dbReference type="NCBI Taxonomy" id="28188"/>
    <lineage>
        <taxon>Bacteria</taxon>
        <taxon>Pseudomonadati</taxon>
        <taxon>Bacteroidota</taxon>
        <taxon>Flavobacteriia</taxon>
        <taxon>Flavobacteriales</taxon>
        <taxon>Flavobacteriaceae</taxon>
        <taxon>Capnocytophaga</taxon>
    </lineage>
</organism>
<dbReference type="GO" id="GO:0016616">
    <property type="term" value="F:oxidoreductase activity, acting on the CH-OH group of donors, NAD or NADP as acceptor"/>
    <property type="evidence" value="ECO:0007669"/>
    <property type="project" value="InterPro"/>
</dbReference>
<reference evidence="4 5" key="1">
    <citation type="submission" date="2015-01" db="EMBL/GenBank/DDBJ databases">
        <authorList>
            <person name="Xiang T."/>
            <person name="Song Y."/>
            <person name="Huang L."/>
            <person name="Wang B."/>
            <person name="Wu P."/>
        </authorList>
    </citation>
    <scope>NUCLEOTIDE SEQUENCE [LARGE SCALE GENOMIC DNA]</scope>
    <source>
        <strain evidence="4 5">Cc12</strain>
    </source>
</reference>
<keyword evidence="2" id="KW-0560">Oxidoreductase</keyword>
<comment type="similarity">
    <text evidence="1">Belongs to the NAD(P)-dependent epimerase/dehydratase family.</text>
</comment>
<dbReference type="Gene3D" id="3.40.50.720">
    <property type="entry name" value="NAD(P)-binding Rossmann-like Domain"/>
    <property type="match status" value="1"/>
</dbReference>
<keyword evidence="3" id="KW-0520">NAD</keyword>
<protein>
    <submittedName>
        <fullName evidence="4">NAD-binding domain 4</fullName>
        <ecNumber evidence="4">5.1.3.2</ecNumber>
    </submittedName>
</protein>
<evidence type="ECO:0000313" key="5">
    <source>
        <dbReference type="Proteomes" id="UP000044026"/>
    </source>
</evidence>
<dbReference type="EMBL" id="CDOE01000070">
    <property type="protein sequence ID" value="CEN38149.1"/>
    <property type="molecule type" value="Genomic_DNA"/>
</dbReference>
<proteinExistence type="inferred from homology"/>
<keyword evidence="4" id="KW-0413">Isomerase</keyword>
<dbReference type="PANTHER" id="PTHR43103:SF5">
    <property type="entry name" value="4-EPIMERASE, PUTATIVE (AFU_ORTHOLOGUE AFUA_7G00360)-RELATED"/>
    <property type="match status" value="1"/>
</dbReference>
<dbReference type="AlphaFoldDB" id="A0A0B7HHL3"/>
<dbReference type="SUPFAM" id="SSF51735">
    <property type="entry name" value="NAD(P)-binding Rossmann-fold domains"/>
    <property type="match status" value="1"/>
</dbReference>
<dbReference type="GeneID" id="69580716"/>
<dbReference type="GO" id="GO:0003978">
    <property type="term" value="F:UDP-glucose 4-epimerase activity"/>
    <property type="evidence" value="ECO:0007669"/>
    <property type="project" value="UniProtKB-EC"/>
</dbReference>
<dbReference type="PANTHER" id="PTHR43103">
    <property type="entry name" value="NUCLEOSIDE-DIPHOSPHATE-SUGAR EPIMERASE"/>
    <property type="match status" value="1"/>
</dbReference>